<evidence type="ECO:0000256" key="1">
    <source>
        <dbReference type="ARBA" id="ARBA00000085"/>
    </source>
</evidence>
<dbReference type="Proteomes" id="UP001595792">
    <property type="component" value="Unassembled WGS sequence"/>
</dbReference>
<gene>
    <name evidence="5" type="ORF">ACFOUY_09545</name>
</gene>
<dbReference type="Gene3D" id="1.10.287.130">
    <property type="match status" value="1"/>
</dbReference>
<keyword evidence="5" id="KW-0808">Transferase</keyword>
<dbReference type="InterPro" id="IPR036097">
    <property type="entry name" value="HisK_dim/P_sf"/>
</dbReference>
<accession>A0ABV8NIX5</accession>
<dbReference type="RefSeq" id="WP_378960281.1">
    <property type="nucleotide sequence ID" value="NZ_JBHRXC010000016.1"/>
</dbReference>
<dbReference type="EC" id="2.7.13.3" evidence="2"/>
<evidence type="ECO:0000313" key="5">
    <source>
        <dbReference type="EMBL" id="MFC4196940.1"/>
    </source>
</evidence>
<dbReference type="Gene3D" id="3.30.565.10">
    <property type="entry name" value="Histidine kinase-like ATPase, C-terminal domain"/>
    <property type="match status" value="1"/>
</dbReference>
<dbReference type="SUPFAM" id="SSF55781">
    <property type="entry name" value="GAF domain-like"/>
    <property type="match status" value="1"/>
</dbReference>
<proteinExistence type="predicted"/>
<dbReference type="SMART" id="SM00387">
    <property type="entry name" value="HATPase_c"/>
    <property type="match status" value="1"/>
</dbReference>
<dbReference type="CDD" id="cd00075">
    <property type="entry name" value="HATPase"/>
    <property type="match status" value="1"/>
</dbReference>
<dbReference type="PANTHER" id="PTHR43547:SF2">
    <property type="entry name" value="HYBRID SIGNAL TRANSDUCTION HISTIDINE KINASE C"/>
    <property type="match status" value="1"/>
</dbReference>
<dbReference type="PANTHER" id="PTHR43547">
    <property type="entry name" value="TWO-COMPONENT HISTIDINE KINASE"/>
    <property type="match status" value="1"/>
</dbReference>
<dbReference type="GO" id="GO:0016301">
    <property type="term" value="F:kinase activity"/>
    <property type="evidence" value="ECO:0007669"/>
    <property type="project" value="UniProtKB-KW"/>
</dbReference>
<dbReference type="SUPFAM" id="SSF47384">
    <property type="entry name" value="Homodimeric domain of signal transducing histidine kinase"/>
    <property type="match status" value="1"/>
</dbReference>
<dbReference type="EMBL" id="JBHSBY010000087">
    <property type="protein sequence ID" value="MFC4196940.1"/>
    <property type="molecule type" value="Genomic_DNA"/>
</dbReference>
<dbReference type="PRINTS" id="PR00344">
    <property type="entry name" value="BCTRLSENSOR"/>
</dbReference>
<evidence type="ECO:0000259" key="4">
    <source>
        <dbReference type="PROSITE" id="PS50109"/>
    </source>
</evidence>
<dbReference type="SUPFAM" id="SSF55874">
    <property type="entry name" value="ATPase domain of HSP90 chaperone/DNA topoisomerase II/histidine kinase"/>
    <property type="match status" value="1"/>
</dbReference>
<reference evidence="6" key="1">
    <citation type="journal article" date="2019" name="Int. J. Syst. Evol. Microbiol.">
        <title>The Global Catalogue of Microorganisms (GCM) 10K type strain sequencing project: providing services to taxonomists for standard genome sequencing and annotation.</title>
        <authorList>
            <consortium name="The Broad Institute Genomics Platform"/>
            <consortium name="The Broad Institute Genome Sequencing Center for Infectious Disease"/>
            <person name="Wu L."/>
            <person name="Ma J."/>
        </authorList>
    </citation>
    <scope>NUCLEOTIDE SEQUENCE [LARGE SCALE GENOMIC DNA]</scope>
    <source>
        <strain evidence="6">CCM 8689</strain>
    </source>
</reference>
<dbReference type="InterPro" id="IPR003661">
    <property type="entry name" value="HisK_dim/P_dom"/>
</dbReference>
<keyword evidence="5" id="KW-0418">Kinase</keyword>
<dbReference type="InterPro" id="IPR036890">
    <property type="entry name" value="HATPase_C_sf"/>
</dbReference>
<comment type="catalytic activity">
    <reaction evidence="1">
        <text>ATP + protein L-histidine = ADP + protein N-phospho-L-histidine.</text>
        <dbReference type="EC" id="2.7.13.3"/>
    </reaction>
</comment>
<sequence>MADKPIVFPTNEYDRLISLSELDIDFTALEVSFEDLTRLAVKVTGTQMSLVNIIDAHTQWTLDDLGLGVKQTPRENSVCQYAIMSDMPLEIRDLRIDERFTSRDFVERLDGIRYYIGIPLQLESGINIGTLCVLDSEVKSLTPEKVEILQIIAQTVVERLKSMQKIQSLNASLHEADLSKKQAAHDMRGPLSGIIGLTELINKKGRSTNVEALLHYNRMIEKSGRSLLDLTDEILSQDNKRLVDDLELSLSLFKEKLLTLYHPQAKSKGIQFIVNVDSNNDSVQFPRNKLLAIVGNLISNAIKFTPNGGKVTVTLVIVHILEDKLLEIIISDNGQGMPEKAIQQILDGKAETTFGSSGEKGYGFGLKLVKELVSSLNGKITLSSDPQRGTEFRIILSQRI</sequence>
<evidence type="ECO:0000256" key="2">
    <source>
        <dbReference type="ARBA" id="ARBA00012438"/>
    </source>
</evidence>
<dbReference type="InterPro" id="IPR003594">
    <property type="entry name" value="HATPase_dom"/>
</dbReference>
<name>A0ABV8NIX5_9SPHI</name>
<dbReference type="InterPro" id="IPR004358">
    <property type="entry name" value="Sig_transdc_His_kin-like_C"/>
</dbReference>
<dbReference type="Pfam" id="PF01590">
    <property type="entry name" value="GAF"/>
    <property type="match status" value="1"/>
</dbReference>
<evidence type="ECO:0000313" key="6">
    <source>
        <dbReference type="Proteomes" id="UP001595792"/>
    </source>
</evidence>
<protein>
    <recommendedName>
        <fullName evidence="2">histidine kinase</fullName>
        <ecNumber evidence="2">2.7.13.3</ecNumber>
    </recommendedName>
</protein>
<comment type="caution">
    <text evidence="5">The sequence shown here is derived from an EMBL/GenBank/DDBJ whole genome shotgun (WGS) entry which is preliminary data.</text>
</comment>
<dbReference type="PROSITE" id="PS50109">
    <property type="entry name" value="HIS_KIN"/>
    <property type="match status" value="1"/>
</dbReference>
<dbReference type="InterPro" id="IPR005467">
    <property type="entry name" value="His_kinase_dom"/>
</dbReference>
<keyword evidence="3" id="KW-0597">Phosphoprotein</keyword>
<organism evidence="5 6">
    <name type="scientific">Pedobacter jamesrossensis</name>
    <dbReference type="NCBI Taxonomy" id="1908238"/>
    <lineage>
        <taxon>Bacteria</taxon>
        <taxon>Pseudomonadati</taxon>
        <taxon>Bacteroidota</taxon>
        <taxon>Sphingobacteriia</taxon>
        <taxon>Sphingobacteriales</taxon>
        <taxon>Sphingobacteriaceae</taxon>
        <taxon>Pedobacter</taxon>
    </lineage>
</organism>
<keyword evidence="6" id="KW-1185">Reference proteome</keyword>
<dbReference type="CDD" id="cd00082">
    <property type="entry name" value="HisKA"/>
    <property type="match status" value="1"/>
</dbReference>
<dbReference type="Pfam" id="PF02518">
    <property type="entry name" value="HATPase_c"/>
    <property type="match status" value="1"/>
</dbReference>
<evidence type="ECO:0000256" key="3">
    <source>
        <dbReference type="ARBA" id="ARBA00022553"/>
    </source>
</evidence>
<dbReference type="SMART" id="SM00065">
    <property type="entry name" value="GAF"/>
    <property type="match status" value="1"/>
</dbReference>
<feature type="domain" description="Histidine kinase" evidence="4">
    <location>
        <begin position="182"/>
        <end position="400"/>
    </location>
</feature>
<dbReference type="Gene3D" id="3.30.450.40">
    <property type="match status" value="1"/>
</dbReference>
<dbReference type="InterPro" id="IPR029016">
    <property type="entry name" value="GAF-like_dom_sf"/>
</dbReference>
<dbReference type="InterPro" id="IPR003018">
    <property type="entry name" value="GAF"/>
</dbReference>